<dbReference type="SUPFAM" id="SSF52058">
    <property type="entry name" value="L domain-like"/>
    <property type="match status" value="1"/>
</dbReference>
<protein>
    <submittedName>
        <fullName evidence="1">Uncharacterized protein</fullName>
    </submittedName>
</protein>
<dbReference type="EMBL" id="JAAAIN010000715">
    <property type="protein sequence ID" value="KAG0311452.1"/>
    <property type="molecule type" value="Genomic_DNA"/>
</dbReference>
<accession>A0A9P6R568</accession>
<evidence type="ECO:0000313" key="1">
    <source>
        <dbReference type="EMBL" id="KAG0311452.1"/>
    </source>
</evidence>
<dbReference type="AlphaFoldDB" id="A0A9P6R568"/>
<reference evidence="1" key="1">
    <citation type="journal article" date="2020" name="Fungal Divers.">
        <title>Resolving the Mortierellaceae phylogeny through synthesis of multi-gene phylogenetics and phylogenomics.</title>
        <authorList>
            <person name="Vandepol N."/>
            <person name="Liber J."/>
            <person name="Desiro A."/>
            <person name="Na H."/>
            <person name="Kennedy M."/>
            <person name="Barry K."/>
            <person name="Grigoriev I.V."/>
            <person name="Miller A.N."/>
            <person name="O'Donnell K."/>
            <person name="Stajich J.E."/>
            <person name="Bonito G."/>
        </authorList>
    </citation>
    <scope>NUCLEOTIDE SEQUENCE</scope>
    <source>
        <strain evidence="1">NVP60</strain>
    </source>
</reference>
<name>A0A9P6R568_9FUNG</name>
<organism evidence="1 2">
    <name type="scientific">Linnemannia gamsii</name>
    <dbReference type="NCBI Taxonomy" id="64522"/>
    <lineage>
        <taxon>Eukaryota</taxon>
        <taxon>Fungi</taxon>
        <taxon>Fungi incertae sedis</taxon>
        <taxon>Mucoromycota</taxon>
        <taxon>Mortierellomycotina</taxon>
        <taxon>Mortierellomycetes</taxon>
        <taxon>Mortierellales</taxon>
        <taxon>Mortierellaceae</taxon>
        <taxon>Linnemannia</taxon>
    </lineage>
</organism>
<dbReference type="Proteomes" id="UP000823405">
    <property type="component" value="Unassembled WGS sequence"/>
</dbReference>
<comment type="caution">
    <text evidence="1">The sequence shown here is derived from an EMBL/GenBank/DDBJ whole genome shotgun (WGS) entry which is preliminary data.</text>
</comment>
<keyword evidence="2" id="KW-1185">Reference proteome</keyword>
<proteinExistence type="predicted"/>
<gene>
    <name evidence="1" type="ORF">BGZ97_011869</name>
</gene>
<evidence type="ECO:0000313" key="2">
    <source>
        <dbReference type="Proteomes" id="UP000823405"/>
    </source>
</evidence>
<sequence>MARQSPIPPECLHIVIEHLSLDNDTYSLTTLLRVNRFFAYATLPFLYRDPFTLVSKLKSSSKRFTFINRLYKEMPSQLNRNTMLLTRTLLKQAPLDKITDLLRAVCFTQQSFDGDFDPWPNAPSDRYTHVLEYLPHVTHLPSLKFPSNTGRNNNPRLVAYLKTTGFFDRCRALDLYASIFQPTTQKARFDMPMLLQEFHHQLLWALCVPESTRILQILLSDVHQVLDRVERFKLLETFEVSIDKHLGIMEYMSQYLPPKDKALEDARRVEQDRHLETMVGFVQKHTSIHKGVLQSADLHDNRTLVGSNLPATYGYQQRMTKCLPLVHNPTALMGSRDFKKFLDTSEYINLSYLESFSNMLCCAHTNAILAQIPPFFHRCRSLKSIYTVIFGDDPFAWAVQERREHNAQVARNQDNALTPQLSLVPVKEVVLKFGGQIRGQPIDSIAHGFGATLESYTMAGWRKFWPHQHEAAVFGQGWSLPRLHTLTATTARGRLTLHPDALVGCPAVKKVTLKDSVDAYPAVGTPSWTPAYLPLLRTLELSGSPARLFHPNSLHSAISLEALTLAQNEGNLHEREYDFDDVEAGNFDIDNEGEEEAEEDNGEQDLLHPTLDHLFPLSEQQQAETATTPLPRPRWTWDWHLPHLKKLNLCAEFAFSFQFRMLRLTPSLTHLCLTNIVSEGDHERTVTVDELRDHQRTEGETGEGFICLPSLTNLMLVTRWTIGPQFWQTLFRKVMPSIAVIREAKCSGFTLQDWIEATLGLENLRFAGTMLKVRYEEPLELGLSALDEYQGARGRPQFFFRDAFNVLGGDVVSDEAPLSAVDDDLDDLQLARYTSEVSLK</sequence>
<dbReference type="OrthoDB" id="2407875at2759"/>